<evidence type="ECO:0000313" key="2">
    <source>
        <dbReference type="Proteomes" id="UP000032024"/>
    </source>
</evidence>
<sequence length="56" mass="6841">MKNILRKSRGSPVQLSEFAVFNPFAERFLKFLSLHYFIRMFVCILSQEQKFYQSRY</sequence>
<gene>
    <name evidence="1" type="ORF">SB48_HM08orf03558</name>
</gene>
<accession>A0AAN0T6T6</accession>
<dbReference type="AlphaFoldDB" id="A0AAN0T6T6"/>
<dbReference type="EMBL" id="CP010525">
    <property type="protein sequence ID" value="AJO23049.1"/>
    <property type="molecule type" value="Genomic_DNA"/>
</dbReference>
<evidence type="ECO:0000313" key="1">
    <source>
        <dbReference type="EMBL" id="AJO23049.1"/>
    </source>
</evidence>
<keyword evidence="2" id="KW-1185">Reference proteome</keyword>
<proteinExistence type="predicted"/>
<dbReference type="Proteomes" id="UP000032024">
    <property type="component" value="Chromosome"/>
</dbReference>
<protein>
    <submittedName>
        <fullName evidence="1">Uncharacterized protein</fullName>
    </submittedName>
</protein>
<name>A0AAN0T6T6_HEYCO</name>
<reference evidence="2" key="1">
    <citation type="submission" date="2015-01" db="EMBL/GenBank/DDBJ databases">
        <title>Comparative genome analysis of Bacillus coagulans HM-08, Clostridium butyricum HM-68, Bacillus subtilis HM-66 and Bacillus paralicheniformis BL-09.</title>
        <authorList>
            <person name="Zhang H."/>
        </authorList>
    </citation>
    <scope>NUCLEOTIDE SEQUENCE [LARGE SCALE GENOMIC DNA]</scope>
    <source>
        <strain evidence="2">HM-08</strain>
    </source>
</reference>
<organism evidence="1 2">
    <name type="scientific">Heyndrickxia coagulans</name>
    <name type="common">Weizmannia coagulans</name>
    <dbReference type="NCBI Taxonomy" id="1398"/>
    <lineage>
        <taxon>Bacteria</taxon>
        <taxon>Bacillati</taxon>
        <taxon>Bacillota</taxon>
        <taxon>Bacilli</taxon>
        <taxon>Bacillales</taxon>
        <taxon>Bacillaceae</taxon>
        <taxon>Heyndrickxia</taxon>
    </lineage>
</organism>